<organism evidence="1 2">
    <name type="scientific">Apatococcus lobatus</name>
    <dbReference type="NCBI Taxonomy" id="904363"/>
    <lineage>
        <taxon>Eukaryota</taxon>
        <taxon>Viridiplantae</taxon>
        <taxon>Chlorophyta</taxon>
        <taxon>core chlorophytes</taxon>
        <taxon>Trebouxiophyceae</taxon>
        <taxon>Chlorellales</taxon>
        <taxon>Chlorellaceae</taxon>
        <taxon>Apatococcus</taxon>
    </lineage>
</organism>
<keyword evidence="2" id="KW-1185">Reference proteome</keyword>
<name>A0AAW1RXQ7_9CHLO</name>
<evidence type="ECO:0000313" key="2">
    <source>
        <dbReference type="Proteomes" id="UP001438707"/>
    </source>
</evidence>
<accession>A0AAW1RXQ7</accession>
<proteinExistence type="predicted"/>
<evidence type="ECO:0000313" key="1">
    <source>
        <dbReference type="EMBL" id="KAK9838739.1"/>
    </source>
</evidence>
<dbReference type="Proteomes" id="UP001438707">
    <property type="component" value="Unassembled WGS sequence"/>
</dbReference>
<comment type="caution">
    <text evidence="1">The sequence shown here is derived from an EMBL/GenBank/DDBJ whole genome shotgun (WGS) entry which is preliminary data.</text>
</comment>
<protein>
    <submittedName>
        <fullName evidence="1">Uncharacterized protein</fullName>
    </submittedName>
</protein>
<gene>
    <name evidence="1" type="ORF">WJX74_002380</name>
</gene>
<dbReference type="EMBL" id="JALJOS010000005">
    <property type="protein sequence ID" value="KAK9838739.1"/>
    <property type="molecule type" value="Genomic_DNA"/>
</dbReference>
<sequence>MEQLCTSDRLNLSQQLIAALKEAQGQAAKPSSTSHVAGRAWLALQFDFPLVTAADLQLLASHLQASFQQDSRLPFNLHFKLLSNIQAGASSGKPLQAEYQAVAGLLFINLPAHMLEAPDEEALKLWMRWDERAMSDLSPALRILGSHISYPCFSDESLWKSNSAHPGDAGLHAWTVKALLAAFCHPQAASLGFLHDALLSLLHERLLRVPREGGQLKPIWEHFAVALSAPAMRARKIAADWPIGLVSALSMTEQLLDSLKPKRRKEMELWQSVMEDAAPVAAKCLQRIGAAVQACSGQPPAGLLPDDLRVLQASCSICSFLAHAHPAGMALTPKLLQVGLLQALTALLRHNPHLPRVQRSMLGFCSRDPDALHWVLQVPGMRDTLQTLPSKDSEAFLWHVLLHQHQGNNQATATRSSLSLQSAPALSQAKSAGKGHMYYETVCWLAGTASSA</sequence>
<reference evidence="1 2" key="1">
    <citation type="journal article" date="2024" name="Nat. Commun.">
        <title>Phylogenomics reveals the evolutionary origins of lichenization in chlorophyte algae.</title>
        <authorList>
            <person name="Puginier C."/>
            <person name="Libourel C."/>
            <person name="Otte J."/>
            <person name="Skaloud P."/>
            <person name="Haon M."/>
            <person name="Grisel S."/>
            <person name="Petersen M."/>
            <person name="Berrin J.G."/>
            <person name="Delaux P.M."/>
            <person name="Dal Grande F."/>
            <person name="Keller J."/>
        </authorList>
    </citation>
    <scope>NUCLEOTIDE SEQUENCE [LARGE SCALE GENOMIC DNA]</scope>
    <source>
        <strain evidence="1 2">SAG 2145</strain>
    </source>
</reference>
<dbReference type="AlphaFoldDB" id="A0AAW1RXQ7"/>